<feature type="transmembrane region" description="Helical" evidence="1">
    <location>
        <begin position="40"/>
        <end position="60"/>
    </location>
</feature>
<sequence length="245" mass="28380">MDLVREGKITILKNLAELMYANKILPERKKDADDPEIMKFLRTILILGPFPIIGMFGYLYKVTKDHLLLEQLESLSCILEILVIISTIVIGLAKKRHGIEFLELLSDYTYGKPPMYEKTCEILNKLTILVYYAAKIMVIIYTIFMYVNQTFCTGRDIRRDDGYVCGTTAPLWYPIDLNFAPLIIFLRLSILTGILIYYPVFALLPILICGSVHLMVLRIRHLRMMLQKVTVCLEPNMIRKNYLYA</sequence>
<keyword evidence="1" id="KW-1133">Transmembrane helix</keyword>
<comment type="caution">
    <text evidence="2">The sequence shown here is derived from an EMBL/GenBank/DDBJ whole genome shotgun (WGS) entry which is preliminary data.</text>
</comment>
<accession>A0ABD2N9E0</accession>
<organism evidence="2 3">
    <name type="scientific">Cryptolaemus montrouzieri</name>
    <dbReference type="NCBI Taxonomy" id="559131"/>
    <lineage>
        <taxon>Eukaryota</taxon>
        <taxon>Metazoa</taxon>
        <taxon>Ecdysozoa</taxon>
        <taxon>Arthropoda</taxon>
        <taxon>Hexapoda</taxon>
        <taxon>Insecta</taxon>
        <taxon>Pterygota</taxon>
        <taxon>Neoptera</taxon>
        <taxon>Endopterygota</taxon>
        <taxon>Coleoptera</taxon>
        <taxon>Polyphaga</taxon>
        <taxon>Cucujiformia</taxon>
        <taxon>Coccinelloidea</taxon>
        <taxon>Coccinellidae</taxon>
        <taxon>Scymninae</taxon>
        <taxon>Scymnini</taxon>
        <taxon>Cryptolaemus</taxon>
    </lineage>
</organism>
<keyword evidence="1" id="KW-0812">Transmembrane</keyword>
<dbReference type="EMBL" id="JABFTP020000083">
    <property type="protein sequence ID" value="KAL3275110.1"/>
    <property type="molecule type" value="Genomic_DNA"/>
</dbReference>
<keyword evidence="3" id="KW-1185">Reference proteome</keyword>
<proteinExistence type="predicted"/>
<evidence type="ECO:0000256" key="1">
    <source>
        <dbReference type="SAM" id="Phobius"/>
    </source>
</evidence>
<evidence type="ECO:0000313" key="3">
    <source>
        <dbReference type="Proteomes" id="UP001516400"/>
    </source>
</evidence>
<protein>
    <submittedName>
        <fullName evidence="2">Uncharacterized protein</fullName>
    </submittedName>
</protein>
<feature type="transmembrane region" description="Helical" evidence="1">
    <location>
        <begin position="72"/>
        <end position="93"/>
    </location>
</feature>
<dbReference type="AlphaFoldDB" id="A0ABD2N9E0"/>
<name>A0ABD2N9E0_9CUCU</name>
<feature type="transmembrane region" description="Helical" evidence="1">
    <location>
        <begin position="195"/>
        <end position="217"/>
    </location>
</feature>
<gene>
    <name evidence="2" type="ORF">HHI36_019881</name>
</gene>
<reference evidence="2 3" key="1">
    <citation type="journal article" date="2021" name="BMC Biol.">
        <title>Horizontally acquired antibacterial genes associated with adaptive radiation of ladybird beetles.</title>
        <authorList>
            <person name="Li H.S."/>
            <person name="Tang X.F."/>
            <person name="Huang Y.H."/>
            <person name="Xu Z.Y."/>
            <person name="Chen M.L."/>
            <person name="Du X.Y."/>
            <person name="Qiu B.Y."/>
            <person name="Chen P.T."/>
            <person name="Zhang W."/>
            <person name="Slipinski A."/>
            <person name="Escalona H.E."/>
            <person name="Waterhouse R.M."/>
            <person name="Zwick A."/>
            <person name="Pang H."/>
        </authorList>
    </citation>
    <scope>NUCLEOTIDE SEQUENCE [LARGE SCALE GENOMIC DNA]</scope>
    <source>
        <strain evidence="2">SYSU2018</strain>
    </source>
</reference>
<feature type="transmembrane region" description="Helical" evidence="1">
    <location>
        <begin position="128"/>
        <end position="147"/>
    </location>
</feature>
<keyword evidence="1" id="KW-0472">Membrane</keyword>
<evidence type="ECO:0000313" key="2">
    <source>
        <dbReference type="EMBL" id="KAL3275110.1"/>
    </source>
</evidence>
<dbReference type="Proteomes" id="UP001516400">
    <property type="component" value="Unassembled WGS sequence"/>
</dbReference>